<dbReference type="GO" id="GO:0035556">
    <property type="term" value="P:intracellular signal transduction"/>
    <property type="evidence" value="ECO:0007669"/>
    <property type="project" value="TreeGrafter"/>
</dbReference>
<reference evidence="12" key="1">
    <citation type="submission" date="2020-06" db="EMBL/GenBank/DDBJ databases">
        <authorList>
            <consortium name="Wellcome Sanger Institute Data Sharing"/>
        </authorList>
    </citation>
    <scope>NUCLEOTIDE SEQUENCE [LARGE SCALE GENOMIC DNA]</scope>
</reference>
<sequence>MSNLSEARYKAHYGVIEKGQTVCVVQDLSSDTLEDDLDLNKTYPCTRRPLYNQLSLLGYQRCYYPDLLTGQHLDLCSLAKRGNNRISSFLAEAKHSSSFLQHLPTLSEAEENFFKQLMSGEFELTGKPAALNPNKVILRVNPRTRQVLSANEQASKLFECSGPELNGRTLSCILKRNVQILVGALGEEYPLKDGTVAAVSGKVLDAVTPSGDVPVSVITQRPSQTEEILHLIIGNVERLSAFLSFSQDGCIQTCDTAFAHILGYQSPEELIGMSVNELIPSLQISIHSHALPKMLRVQRVCGKTRDGTLVPLCVKLQAAVHCGKNTVGASDYLETSKEDGRPAPLNSSKQEASPNEHSIKVDGTSICSSPKMEYSGTVWAFAPVGSLLLLSPNGAISSIHSHLALSLFGYSEDELLGKSITVLMPGFYGWMSDPLFPDSQAGSPASFKMSRKSDVDPSSLVAGDMAMVQQAMLARTATGRGRIFTETNNSSRLERPGTALSTLSPPVVASTRMVAANDTTELIKEAAQAVPCSSQLDCVDDTQLLLKTLALVDPPEEHTQCSTHSELQNHKKEEPHGSGTQTSINADDKMRANDPTVKTVQLSDLSILQNSSFEVISLESRSSSGFCEKFAGQGGSDPAQVEDFHSALEADSASCFLDINSNGDVVTRALADLELNSSIEMVSGGGYNNRHSMSSCDTEELLQTPSPCVIESDDETEPVQDRNAAPEGKFLSEDVKMDTGKQDHWGVVSAIGKEKSHECCEQINAGVQSLTDIPATSTPKKQKTNEHSASSDSESILEGQFKGSGYHRDGTIIEVHCDVCRIKVSDGSLMFCVWVSRPGQQWALTQTESSLHNQSRASLQERIGDVSQREAMRSSMDFEQSRACDGQFEEEYQPVKAVGKGAFGFVWRAIRRCDGQEVIVKFISKARIVSDCWVDDPMLGRVSQEIAILTRVQHHNIVKVLEVFENGSYFQMVMEKHGDVLDLFEFIDMHPRLDEPLGSYIFRQLVAAVFYLRTKSVLHRDIKDENIIIDKSFHIRLIDFGSAAMSAPGKLFHNFCGTLEYCSPEVLQGHPYEGPELEMWSLGVVLYTLLFGENPFCDVGEILEAKLRLQYHVSPELRGVLHGLLHPDPTHRMTLDQLLLQSWVSQPISLAEYSWSEVCPASPSHCTRKQVEPSPEVCVREDLFPDEGDETLPDDEEEEEDEEERLSRVALVSELQKYLVED</sequence>
<accession>A0A8C5D980</accession>
<dbReference type="Gene3D" id="3.30.200.20">
    <property type="entry name" value="Phosphorylase Kinase, domain 1"/>
    <property type="match status" value="1"/>
</dbReference>
<dbReference type="GeneID" id="114478850"/>
<feature type="compositionally biased region" description="Acidic residues" evidence="10">
    <location>
        <begin position="1184"/>
        <end position="1204"/>
    </location>
</feature>
<evidence type="ECO:0000259" key="11">
    <source>
        <dbReference type="PROSITE" id="PS50011"/>
    </source>
</evidence>
<dbReference type="CTD" id="23178"/>
<dbReference type="InterPro" id="IPR008271">
    <property type="entry name" value="Ser/Thr_kinase_AS"/>
</dbReference>
<dbReference type="InterPro" id="IPR017441">
    <property type="entry name" value="Protein_kinase_ATP_BS"/>
</dbReference>
<dbReference type="CDD" id="cd00130">
    <property type="entry name" value="PAS"/>
    <property type="match status" value="1"/>
</dbReference>
<reference evidence="12" key="2">
    <citation type="submission" date="2025-08" db="UniProtKB">
        <authorList>
            <consortium name="Ensembl"/>
        </authorList>
    </citation>
    <scope>IDENTIFICATION</scope>
</reference>
<dbReference type="PROSITE" id="PS00108">
    <property type="entry name" value="PROTEIN_KINASE_ST"/>
    <property type="match status" value="1"/>
</dbReference>
<dbReference type="Ensembl" id="ENSGWIT00000003541.1">
    <property type="protein sequence ID" value="ENSGWIP00000003270.1"/>
    <property type="gene ID" value="ENSGWIG00000001802.1"/>
</dbReference>
<evidence type="ECO:0000256" key="9">
    <source>
        <dbReference type="PROSITE-ProRule" id="PRU10141"/>
    </source>
</evidence>
<proteinExistence type="predicted"/>
<protein>
    <recommendedName>
        <fullName evidence="1">non-specific serine/threonine protein kinase</fullName>
        <ecNumber evidence="1">2.7.11.1</ecNumber>
    </recommendedName>
</protein>
<keyword evidence="5" id="KW-0418">Kinase</keyword>
<dbReference type="InterPro" id="IPR000719">
    <property type="entry name" value="Prot_kinase_dom"/>
</dbReference>
<dbReference type="Gene3D" id="1.10.510.10">
    <property type="entry name" value="Transferase(Phosphotransferase) domain 1"/>
    <property type="match status" value="1"/>
</dbReference>
<keyword evidence="4 9" id="KW-0547">Nucleotide-binding</keyword>
<dbReference type="RefSeq" id="XP_028327940.1">
    <property type="nucleotide sequence ID" value="XM_028472139.1"/>
</dbReference>
<dbReference type="SUPFAM" id="SSF55785">
    <property type="entry name" value="PYP-like sensor domain (PAS domain)"/>
    <property type="match status" value="1"/>
</dbReference>
<comment type="catalytic activity">
    <reaction evidence="7">
        <text>L-threonyl-[protein] + ATP = O-phospho-L-threonyl-[protein] + ADP + H(+)</text>
        <dbReference type="Rhea" id="RHEA:46608"/>
        <dbReference type="Rhea" id="RHEA-COMP:11060"/>
        <dbReference type="Rhea" id="RHEA-COMP:11605"/>
        <dbReference type="ChEBI" id="CHEBI:15378"/>
        <dbReference type="ChEBI" id="CHEBI:30013"/>
        <dbReference type="ChEBI" id="CHEBI:30616"/>
        <dbReference type="ChEBI" id="CHEBI:61977"/>
        <dbReference type="ChEBI" id="CHEBI:456216"/>
        <dbReference type="EC" id="2.7.11.1"/>
    </reaction>
</comment>
<dbReference type="Proteomes" id="UP000694680">
    <property type="component" value="Chromosome 17"/>
</dbReference>
<evidence type="ECO:0000313" key="12">
    <source>
        <dbReference type="Ensembl" id="ENSGWIP00000003270.1"/>
    </source>
</evidence>
<evidence type="ECO:0000256" key="5">
    <source>
        <dbReference type="ARBA" id="ARBA00022777"/>
    </source>
</evidence>
<evidence type="ECO:0000256" key="8">
    <source>
        <dbReference type="ARBA" id="ARBA00048679"/>
    </source>
</evidence>
<evidence type="ECO:0000256" key="7">
    <source>
        <dbReference type="ARBA" id="ARBA00047899"/>
    </source>
</evidence>
<feature type="domain" description="Protein kinase" evidence="11">
    <location>
        <begin position="892"/>
        <end position="1144"/>
    </location>
</feature>
<dbReference type="GO" id="GO:0005829">
    <property type="term" value="C:cytosol"/>
    <property type="evidence" value="ECO:0007669"/>
    <property type="project" value="TreeGrafter"/>
</dbReference>
<dbReference type="FunFam" id="3.30.200.20:FF:000346">
    <property type="entry name" value="PAS domain-containing serine/threonine-protein kinase"/>
    <property type="match status" value="1"/>
</dbReference>
<feature type="region of interest" description="Disordered" evidence="10">
    <location>
        <begin position="559"/>
        <end position="587"/>
    </location>
</feature>
<dbReference type="PROSITE" id="PS50011">
    <property type="entry name" value="PROTEIN_KINASE_DOM"/>
    <property type="match status" value="1"/>
</dbReference>
<dbReference type="GO" id="GO:0005634">
    <property type="term" value="C:nucleus"/>
    <property type="evidence" value="ECO:0007669"/>
    <property type="project" value="TreeGrafter"/>
</dbReference>
<dbReference type="InterPro" id="IPR035965">
    <property type="entry name" value="PAS-like_dom_sf"/>
</dbReference>
<evidence type="ECO:0000256" key="1">
    <source>
        <dbReference type="ARBA" id="ARBA00012513"/>
    </source>
</evidence>
<keyword evidence="13" id="KW-1185">Reference proteome</keyword>
<reference evidence="12" key="3">
    <citation type="submission" date="2025-09" db="UniProtKB">
        <authorList>
            <consortium name="Ensembl"/>
        </authorList>
    </citation>
    <scope>IDENTIFICATION</scope>
</reference>
<feature type="compositionally biased region" description="Basic and acidic residues" evidence="10">
    <location>
        <begin position="567"/>
        <end position="576"/>
    </location>
</feature>
<dbReference type="OrthoDB" id="10252171at2759"/>
<evidence type="ECO:0000256" key="4">
    <source>
        <dbReference type="ARBA" id="ARBA00022741"/>
    </source>
</evidence>
<keyword evidence="6 9" id="KW-0067">ATP-binding</keyword>
<dbReference type="PANTHER" id="PTHR24346:SF51">
    <property type="entry name" value="PAS DOMAIN-CONTAINING SERINE_THREONINE-PROTEIN KINASE"/>
    <property type="match status" value="1"/>
</dbReference>
<organism evidence="12 13">
    <name type="scientific">Gouania willdenowi</name>
    <name type="common">Blunt-snouted clingfish</name>
    <name type="synonym">Lepadogaster willdenowi</name>
    <dbReference type="NCBI Taxonomy" id="441366"/>
    <lineage>
        <taxon>Eukaryota</taxon>
        <taxon>Metazoa</taxon>
        <taxon>Chordata</taxon>
        <taxon>Craniata</taxon>
        <taxon>Vertebrata</taxon>
        <taxon>Euteleostomi</taxon>
        <taxon>Actinopterygii</taxon>
        <taxon>Neopterygii</taxon>
        <taxon>Teleostei</taxon>
        <taxon>Neoteleostei</taxon>
        <taxon>Acanthomorphata</taxon>
        <taxon>Ovalentaria</taxon>
        <taxon>Blenniimorphae</taxon>
        <taxon>Blenniiformes</taxon>
        <taxon>Gobiesocoidei</taxon>
        <taxon>Gobiesocidae</taxon>
        <taxon>Gobiesocinae</taxon>
        <taxon>Gouania</taxon>
    </lineage>
</organism>
<feature type="region of interest" description="Disordered" evidence="10">
    <location>
        <begin position="333"/>
        <end position="362"/>
    </location>
</feature>
<dbReference type="InterPro" id="IPR000014">
    <property type="entry name" value="PAS"/>
</dbReference>
<keyword evidence="2" id="KW-0723">Serine/threonine-protein kinase</keyword>
<evidence type="ECO:0000256" key="3">
    <source>
        <dbReference type="ARBA" id="ARBA00022679"/>
    </source>
</evidence>
<dbReference type="SUPFAM" id="SSF56112">
    <property type="entry name" value="Protein kinase-like (PK-like)"/>
    <property type="match status" value="1"/>
</dbReference>
<gene>
    <name evidence="12" type="primary">pask</name>
</gene>
<dbReference type="SMART" id="SM00220">
    <property type="entry name" value="S_TKc"/>
    <property type="match status" value="1"/>
</dbReference>
<dbReference type="Pfam" id="PF13426">
    <property type="entry name" value="PAS_9"/>
    <property type="match status" value="2"/>
</dbReference>
<name>A0A8C5D980_GOUWI</name>
<comment type="catalytic activity">
    <reaction evidence="8">
        <text>L-seryl-[protein] + ATP = O-phospho-L-seryl-[protein] + ADP + H(+)</text>
        <dbReference type="Rhea" id="RHEA:17989"/>
        <dbReference type="Rhea" id="RHEA-COMP:9863"/>
        <dbReference type="Rhea" id="RHEA-COMP:11604"/>
        <dbReference type="ChEBI" id="CHEBI:15378"/>
        <dbReference type="ChEBI" id="CHEBI:29999"/>
        <dbReference type="ChEBI" id="CHEBI:30616"/>
        <dbReference type="ChEBI" id="CHEBI:83421"/>
        <dbReference type="ChEBI" id="CHEBI:456216"/>
        <dbReference type="EC" id="2.7.11.1"/>
    </reaction>
</comment>
<dbReference type="GO" id="GO:0005524">
    <property type="term" value="F:ATP binding"/>
    <property type="evidence" value="ECO:0007669"/>
    <property type="project" value="UniProtKB-UniRule"/>
</dbReference>
<dbReference type="FunFam" id="1.10.510.10:FF:000351">
    <property type="entry name" value="PAS domain-containing serine/threonine-protein kinase"/>
    <property type="match status" value="1"/>
</dbReference>
<feature type="binding site" evidence="9">
    <location>
        <position position="921"/>
    </location>
    <ligand>
        <name>ATP</name>
        <dbReference type="ChEBI" id="CHEBI:30616"/>
    </ligand>
</feature>
<dbReference type="InterPro" id="IPR011009">
    <property type="entry name" value="Kinase-like_dom_sf"/>
</dbReference>
<evidence type="ECO:0000313" key="13">
    <source>
        <dbReference type="Proteomes" id="UP000694680"/>
    </source>
</evidence>
<dbReference type="PROSITE" id="PS00107">
    <property type="entry name" value="PROTEIN_KINASE_ATP"/>
    <property type="match status" value="1"/>
</dbReference>
<dbReference type="Pfam" id="PF00069">
    <property type="entry name" value="Pkinase"/>
    <property type="match status" value="1"/>
</dbReference>
<keyword evidence="3" id="KW-0808">Transferase</keyword>
<dbReference type="Gene3D" id="3.30.450.20">
    <property type="entry name" value="PAS domain"/>
    <property type="match status" value="2"/>
</dbReference>
<feature type="region of interest" description="Disordered" evidence="10">
    <location>
        <begin position="770"/>
        <end position="801"/>
    </location>
</feature>
<dbReference type="GO" id="GO:0045719">
    <property type="term" value="P:negative regulation of glycogen biosynthetic process"/>
    <property type="evidence" value="ECO:0007669"/>
    <property type="project" value="TreeGrafter"/>
</dbReference>
<dbReference type="AlphaFoldDB" id="A0A8C5D980"/>
<evidence type="ECO:0000256" key="10">
    <source>
        <dbReference type="SAM" id="MobiDB-lite"/>
    </source>
</evidence>
<feature type="compositionally biased region" description="Polar residues" evidence="10">
    <location>
        <begin position="770"/>
        <end position="779"/>
    </location>
</feature>
<dbReference type="PANTHER" id="PTHR24346">
    <property type="entry name" value="MAP/MICROTUBULE AFFINITY-REGULATING KINASE"/>
    <property type="match status" value="1"/>
</dbReference>
<evidence type="ECO:0000256" key="2">
    <source>
        <dbReference type="ARBA" id="ARBA00022527"/>
    </source>
</evidence>
<dbReference type="GO" id="GO:0004674">
    <property type="term" value="F:protein serine/threonine kinase activity"/>
    <property type="evidence" value="ECO:0007669"/>
    <property type="project" value="UniProtKB-KW"/>
</dbReference>
<evidence type="ECO:0000256" key="6">
    <source>
        <dbReference type="ARBA" id="ARBA00022840"/>
    </source>
</evidence>
<feature type="region of interest" description="Disordered" evidence="10">
    <location>
        <begin position="1177"/>
        <end position="1207"/>
    </location>
</feature>
<dbReference type="EC" id="2.7.11.1" evidence="1"/>
<feature type="compositionally biased region" description="Polar residues" evidence="10">
    <location>
        <begin position="345"/>
        <end position="356"/>
    </location>
</feature>